<dbReference type="GO" id="GO:0003677">
    <property type="term" value="F:DNA binding"/>
    <property type="evidence" value="ECO:0007669"/>
    <property type="project" value="InterPro"/>
</dbReference>
<keyword evidence="1" id="KW-0233">DNA recombination</keyword>
<proteinExistence type="predicted"/>
<comment type="caution">
    <text evidence="2">The sequence shown here is derived from an EMBL/GenBank/DDBJ whole genome shotgun (WGS) entry which is preliminary data.</text>
</comment>
<dbReference type="InterPro" id="IPR011010">
    <property type="entry name" value="DNA_brk_join_enz"/>
</dbReference>
<evidence type="ECO:0008006" key="4">
    <source>
        <dbReference type="Google" id="ProtNLM"/>
    </source>
</evidence>
<evidence type="ECO:0000256" key="1">
    <source>
        <dbReference type="ARBA" id="ARBA00023172"/>
    </source>
</evidence>
<dbReference type="EMBL" id="JAEMUK010000020">
    <property type="protein sequence ID" value="MBJ7543935.1"/>
    <property type="molecule type" value="Genomic_DNA"/>
</dbReference>
<sequence length="97" mass="10869">MKAPLKENPLDKLILIAPAVRRDRRLQEGELELIEDAKARKSPLILPIILFAIETGMRRSEILNMQWRHIFADVDASTGEIGTQNDLGLPVMIAPGQ</sequence>
<dbReference type="InterPro" id="IPR013762">
    <property type="entry name" value="Integrase-like_cat_sf"/>
</dbReference>
<dbReference type="Proteomes" id="UP000623250">
    <property type="component" value="Unassembled WGS sequence"/>
</dbReference>
<gene>
    <name evidence="2" type="ORF">JDN41_10210</name>
</gene>
<dbReference type="GO" id="GO:0006310">
    <property type="term" value="P:DNA recombination"/>
    <property type="evidence" value="ECO:0007669"/>
    <property type="project" value="UniProtKB-KW"/>
</dbReference>
<keyword evidence="3" id="KW-1185">Reference proteome</keyword>
<dbReference type="GO" id="GO:0015074">
    <property type="term" value="P:DNA integration"/>
    <property type="evidence" value="ECO:0007669"/>
    <property type="project" value="InterPro"/>
</dbReference>
<dbReference type="RefSeq" id="WP_199502402.1">
    <property type="nucleotide sequence ID" value="NZ_JAEMUK010000020.1"/>
</dbReference>
<protein>
    <recommendedName>
        <fullName evidence="4">Tyr recombinase domain-containing protein</fullName>
    </recommendedName>
</protein>
<reference evidence="2 3" key="1">
    <citation type="submission" date="2020-12" db="EMBL/GenBank/DDBJ databases">
        <title>Revised draft genomes of Rhodomicrobium vannielii ATCC 17100 and Rhodomicrobium udaipurense JA643.</title>
        <authorList>
            <person name="Conners E.M."/>
            <person name="Davenport E.J."/>
            <person name="Bose A."/>
        </authorList>
    </citation>
    <scope>NUCLEOTIDE SEQUENCE [LARGE SCALE GENOMIC DNA]</scope>
    <source>
        <strain evidence="2 3">JA643</strain>
    </source>
</reference>
<evidence type="ECO:0000313" key="2">
    <source>
        <dbReference type="EMBL" id="MBJ7543935.1"/>
    </source>
</evidence>
<dbReference type="Gene3D" id="1.10.443.10">
    <property type="entry name" value="Intergrase catalytic core"/>
    <property type="match status" value="1"/>
</dbReference>
<organism evidence="2 3">
    <name type="scientific">Rhodomicrobium udaipurense</name>
    <dbReference type="NCBI Taxonomy" id="1202716"/>
    <lineage>
        <taxon>Bacteria</taxon>
        <taxon>Pseudomonadati</taxon>
        <taxon>Pseudomonadota</taxon>
        <taxon>Alphaproteobacteria</taxon>
        <taxon>Hyphomicrobiales</taxon>
        <taxon>Hyphomicrobiaceae</taxon>
        <taxon>Rhodomicrobium</taxon>
    </lineage>
</organism>
<dbReference type="SUPFAM" id="SSF56349">
    <property type="entry name" value="DNA breaking-rejoining enzymes"/>
    <property type="match status" value="1"/>
</dbReference>
<dbReference type="AlphaFoldDB" id="A0A8I1GI09"/>
<evidence type="ECO:0000313" key="3">
    <source>
        <dbReference type="Proteomes" id="UP000623250"/>
    </source>
</evidence>
<accession>A0A8I1GI09</accession>
<name>A0A8I1GI09_9HYPH</name>